<dbReference type="EMBL" id="GU911519">
    <property type="protein sequence ID" value="ADG36076.1"/>
    <property type="molecule type" value="Genomic_DNA"/>
</dbReference>
<reference evidence="1 2" key="1">
    <citation type="journal article" date="2010" name="Virol. J.">
        <title>Genomes of the T4-related bacteriophages as windows on microbial genome evolution.</title>
        <authorList>
            <person name="Petrov V.M."/>
            <person name="Ratnayaka S."/>
            <person name="Nolan J.M."/>
            <person name="Miller E.S."/>
            <person name="Karam J.D."/>
        </authorList>
    </citation>
    <scope>NUCLEOTIDE SEQUENCE [LARGE SCALE GENOMIC DNA]</scope>
</reference>
<gene>
    <name evidence="1" type="ORF">Acj61p111</name>
</gene>
<dbReference type="GeneID" id="9926002"/>
<sequence length="125" mass="14401">MLSAIKRLQSLNQGFHALQWNQLVTKKKWLFIEETIVEPTVIGYVHILSYETRTNSNLIATIYNDQCQRLGEICVRNGEIVYVSVDISGDLKRVSESEELVFKSYVEGKVWKADEIKPIDKLPKT</sequence>
<evidence type="ECO:0000313" key="1">
    <source>
        <dbReference type="EMBL" id="ADG36076.1"/>
    </source>
</evidence>
<accession>E5E492</accession>
<name>E5E492_9CAUD</name>
<organism evidence="1 2">
    <name type="scientific">Acinetobacter phage Acj61</name>
    <dbReference type="NCBI Taxonomy" id="760732"/>
    <lineage>
        <taxon>Viruses</taxon>
        <taxon>Duplodnaviria</taxon>
        <taxon>Heunggongvirae</taxon>
        <taxon>Uroviricota</taxon>
        <taxon>Caudoviricetes</taxon>
        <taxon>Pantevenvirales</taxon>
        <taxon>Straboviridae</taxon>
        <taxon>Twarogvirinae</taxon>
        <taxon>Lasallevirus</taxon>
        <taxon>Lasallevirus Acj61</taxon>
        <taxon>Acinetobacter virus Acj61</taxon>
    </lineage>
</organism>
<proteinExistence type="predicted"/>
<evidence type="ECO:0000313" key="2">
    <source>
        <dbReference type="Proteomes" id="UP000008730"/>
    </source>
</evidence>
<protein>
    <submittedName>
        <fullName evidence="1">Uncharacterized protein</fullName>
    </submittedName>
</protein>
<dbReference type="Proteomes" id="UP000008730">
    <property type="component" value="Segment"/>
</dbReference>
<keyword evidence="2" id="KW-1185">Reference proteome</keyword>
<dbReference type="KEGG" id="vg:9926002"/>
<dbReference type="RefSeq" id="YP_004009728.1">
    <property type="nucleotide sequence ID" value="NC_014661.1"/>
</dbReference>